<gene>
    <name evidence="3" type="ORF">WOLCODRAFT_20603</name>
</gene>
<keyword evidence="2" id="KW-0812">Transmembrane</keyword>
<evidence type="ECO:0000313" key="3">
    <source>
        <dbReference type="EMBL" id="PCH36539.1"/>
    </source>
</evidence>
<accession>A0A2H3JCT3</accession>
<dbReference type="STRING" id="742152.A0A2H3JCT3"/>
<keyword evidence="4" id="KW-1185">Reference proteome</keyword>
<keyword evidence="2" id="KW-0472">Membrane</keyword>
<dbReference type="Proteomes" id="UP000218811">
    <property type="component" value="Unassembled WGS sequence"/>
</dbReference>
<keyword evidence="2" id="KW-1133">Transmembrane helix</keyword>
<feature type="compositionally biased region" description="Polar residues" evidence="1">
    <location>
        <begin position="159"/>
        <end position="168"/>
    </location>
</feature>
<evidence type="ECO:0000256" key="2">
    <source>
        <dbReference type="SAM" id="Phobius"/>
    </source>
</evidence>
<reference evidence="3 4" key="1">
    <citation type="journal article" date="2012" name="Science">
        <title>The Paleozoic origin of enzymatic lignin decomposition reconstructed from 31 fungal genomes.</title>
        <authorList>
            <person name="Floudas D."/>
            <person name="Binder M."/>
            <person name="Riley R."/>
            <person name="Barry K."/>
            <person name="Blanchette R.A."/>
            <person name="Henrissat B."/>
            <person name="Martinez A.T."/>
            <person name="Otillar R."/>
            <person name="Spatafora J.W."/>
            <person name="Yadav J.S."/>
            <person name="Aerts A."/>
            <person name="Benoit I."/>
            <person name="Boyd A."/>
            <person name="Carlson A."/>
            <person name="Copeland A."/>
            <person name="Coutinho P.M."/>
            <person name="de Vries R.P."/>
            <person name="Ferreira P."/>
            <person name="Findley K."/>
            <person name="Foster B."/>
            <person name="Gaskell J."/>
            <person name="Glotzer D."/>
            <person name="Gorecki P."/>
            <person name="Heitman J."/>
            <person name="Hesse C."/>
            <person name="Hori C."/>
            <person name="Igarashi K."/>
            <person name="Jurgens J.A."/>
            <person name="Kallen N."/>
            <person name="Kersten P."/>
            <person name="Kohler A."/>
            <person name="Kuees U."/>
            <person name="Kumar T.K.A."/>
            <person name="Kuo A."/>
            <person name="LaButti K."/>
            <person name="Larrondo L.F."/>
            <person name="Lindquist E."/>
            <person name="Ling A."/>
            <person name="Lombard V."/>
            <person name="Lucas S."/>
            <person name="Lundell T."/>
            <person name="Martin R."/>
            <person name="McLaughlin D.J."/>
            <person name="Morgenstern I."/>
            <person name="Morin E."/>
            <person name="Murat C."/>
            <person name="Nagy L.G."/>
            <person name="Nolan M."/>
            <person name="Ohm R.A."/>
            <person name="Patyshakuliyeva A."/>
            <person name="Rokas A."/>
            <person name="Ruiz-Duenas F.J."/>
            <person name="Sabat G."/>
            <person name="Salamov A."/>
            <person name="Samejima M."/>
            <person name="Schmutz J."/>
            <person name="Slot J.C."/>
            <person name="St John F."/>
            <person name="Stenlid J."/>
            <person name="Sun H."/>
            <person name="Sun S."/>
            <person name="Syed K."/>
            <person name="Tsang A."/>
            <person name="Wiebenga A."/>
            <person name="Young D."/>
            <person name="Pisabarro A."/>
            <person name="Eastwood D.C."/>
            <person name="Martin F."/>
            <person name="Cullen D."/>
            <person name="Grigoriev I.V."/>
            <person name="Hibbett D.S."/>
        </authorList>
    </citation>
    <scope>NUCLEOTIDE SEQUENCE [LARGE SCALE GENOMIC DNA]</scope>
    <source>
        <strain evidence="3 4">MD-104</strain>
    </source>
</reference>
<dbReference type="OrthoDB" id="2653987at2759"/>
<sequence length="168" mass="18495">MAHTFTRKVIAKGDGVDCERDGALPHRCGWPMGIATLEAHQLMLAESLGTQEDQNKSDERLRSRALKELVRSWEDWLQLISVITTFFAATEAQLLGFTMPDDDNKSSSVQHAAVAVLVGALVVHLFLAFFLIQFCLGKAKRAEKKVEKNGKMSEGSVYDTHSCSSSPA</sequence>
<proteinExistence type="predicted"/>
<evidence type="ECO:0000256" key="1">
    <source>
        <dbReference type="SAM" id="MobiDB-lite"/>
    </source>
</evidence>
<feature type="region of interest" description="Disordered" evidence="1">
    <location>
        <begin position="149"/>
        <end position="168"/>
    </location>
</feature>
<feature type="transmembrane region" description="Helical" evidence="2">
    <location>
        <begin position="76"/>
        <end position="99"/>
    </location>
</feature>
<evidence type="ECO:0000313" key="4">
    <source>
        <dbReference type="Proteomes" id="UP000218811"/>
    </source>
</evidence>
<dbReference type="EMBL" id="KB467887">
    <property type="protein sequence ID" value="PCH36539.1"/>
    <property type="molecule type" value="Genomic_DNA"/>
</dbReference>
<name>A0A2H3JCT3_WOLCO</name>
<dbReference type="AlphaFoldDB" id="A0A2H3JCT3"/>
<feature type="transmembrane region" description="Helical" evidence="2">
    <location>
        <begin position="111"/>
        <end position="136"/>
    </location>
</feature>
<protein>
    <submittedName>
        <fullName evidence="3">Uncharacterized protein</fullName>
    </submittedName>
</protein>
<organism evidence="3 4">
    <name type="scientific">Wolfiporia cocos (strain MD-104)</name>
    <name type="common">Brown rot fungus</name>
    <dbReference type="NCBI Taxonomy" id="742152"/>
    <lineage>
        <taxon>Eukaryota</taxon>
        <taxon>Fungi</taxon>
        <taxon>Dikarya</taxon>
        <taxon>Basidiomycota</taxon>
        <taxon>Agaricomycotina</taxon>
        <taxon>Agaricomycetes</taxon>
        <taxon>Polyporales</taxon>
        <taxon>Phaeolaceae</taxon>
        <taxon>Wolfiporia</taxon>
    </lineage>
</organism>